<evidence type="ECO:0000256" key="2">
    <source>
        <dbReference type="ARBA" id="ARBA00022679"/>
    </source>
</evidence>
<evidence type="ECO:0000256" key="6">
    <source>
        <dbReference type="PROSITE-ProRule" id="PRU10141"/>
    </source>
</evidence>
<dbReference type="Pfam" id="PF07714">
    <property type="entry name" value="PK_Tyr_Ser-Thr"/>
    <property type="match status" value="1"/>
</dbReference>
<evidence type="ECO:0000259" key="9">
    <source>
        <dbReference type="PROSITE" id="PS50011"/>
    </source>
</evidence>
<dbReference type="InterPro" id="IPR001245">
    <property type="entry name" value="Ser-Thr/Tyr_kinase_cat_dom"/>
</dbReference>
<feature type="region of interest" description="Disordered" evidence="8">
    <location>
        <begin position="366"/>
        <end position="388"/>
    </location>
</feature>
<evidence type="ECO:0000256" key="8">
    <source>
        <dbReference type="SAM" id="MobiDB-lite"/>
    </source>
</evidence>
<reference evidence="10" key="1">
    <citation type="submission" date="2014-05" db="EMBL/GenBank/DDBJ databases">
        <title>The transcriptome of the halophilic microalga Tetraselmis sp. GSL018 isolated from the Great Salt Lake, Utah.</title>
        <authorList>
            <person name="Jinkerson R.E."/>
            <person name="D'Adamo S."/>
            <person name="Posewitz M.C."/>
        </authorList>
    </citation>
    <scope>NUCLEOTIDE SEQUENCE</scope>
    <source>
        <strain evidence="10">GSL018</strain>
    </source>
</reference>
<dbReference type="AlphaFoldDB" id="A0A061RVN9"/>
<dbReference type="Gene3D" id="1.10.510.10">
    <property type="entry name" value="Transferase(Phosphotransferase) domain 1"/>
    <property type="match status" value="1"/>
</dbReference>
<dbReference type="GO" id="GO:0005524">
    <property type="term" value="F:ATP binding"/>
    <property type="evidence" value="ECO:0007669"/>
    <property type="project" value="UniProtKB-UniRule"/>
</dbReference>
<dbReference type="PROSITE" id="PS00108">
    <property type="entry name" value="PROTEIN_KINASE_ST"/>
    <property type="match status" value="1"/>
</dbReference>
<dbReference type="EMBL" id="GBEZ01010894">
    <property type="protein sequence ID" value="JAC74834.1"/>
    <property type="molecule type" value="Transcribed_RNA"/>
</dbReference>
<comment type="similarity">
    <text evidence="7">Belongs to the protein kinase superfamily.</text>
</comment>
<dbReference type="SUPFAM" id="SSF56112">
    <property type="entry name" value="Protein kinase-like (PK-like)"/>
    <property type="match status" value="1"/>
</dbReference>
<keyword evidence="2" id="KW-0808">Transferase</keyword>
<dbReference type="InterPro" id="IPR011009">
    <property type="entry name" value="Kinase-like_dom_sf"/>
</dbReference>
<name>A0A061RVN9_9CHLO</name>
<dbReference type="InterPro" id="IPR008271">
    <property type="entry name" value="Ser/Thr_kinase_AS"/>
</dbReference>
<dbReference type="GO" id="GO:0004674">
    <property type="term" value="F:protein serine/threonine kinase activity"/>
    <property type="evidence" value="ECO:0007669"/>
    <property type="project" value="UniProtKB-KW"/>
</dbReference>
<evidence type="ECO:0000256" key="7">
    <source>
        <dbReference type="RuleBase" id="RU000304"/>
    </source>
</evidence>
<gene>
    <name evidence="10" type="ORF">TSPGSL018_24862</name>
</gene>
<evidence type="ECO:0000256" key="4">
    <source>
        <dbReference type="ARBA" id="ARBA00022777"/>
    </source>
</evidence>
<keyword evidence="1 7" id="KW-0723">Serine/threonine-protein kinase</keyword>
<keyword evidence="3 6" id="KW-0547">Nucleotide-binding</keyword>
<dbReference type="PANTHER" id="PTHR44329:SF214">
    <property type="entry name" value="PROTEIN KINASE DOMAIN-CONTAINING PROTEIN"/>
    <property type="match status" value="1"/>
</dbReference>
<dbReference type="PROSITE" id="PS00107">
    <property type="entry name" value="PROTEIN_KINASE_ATP"/>
    <property type="match status" value="1"/>
</dbReference>
<dbReference type="PROSITE" id="PS50011">
    <property type="entry name" value="PROTEIN_KINASE_DOM"/>
    <property type="match status" value="1"/>
</dbReference>
<sequence>MPESRPWTPNSRGEQQLAELQQQGLFVPLSPKKTGKLTLDRCLGSGAFAKVWQGRWQGSDVAVKVVVLRGRSAAVKVHLLKGIEANYLREISHPNVIQTFHVYKVCDEDAQNDVDELAALRDANLQEIVVSEIWIVQELCSMGDLKQNAERICPKAAGGHDVLLHTIREVANALQYLHELGIVHGDVKRENVLLKPSSGIYGFTAKVADFGLARNLRGREAYYTASMSGDVKYLAPEVMEYNKVSVKMDTYSLGLLMYELATGSRIWEQNCAPPVHMHRILHDRARPEFPPWVLPEIAELAQSCWQHEPEARPCDAAIVARVEELLNAHGRPQTPERTDSGANRAGCTFVDEKALSEAHLVSGYFVPQLPGQSGAPDRPPGSPTQSRR</sequence>
<feature type="domain" description="Protein kinase" evidence="9">
    <location>
        <begin position="37"/>
        <end position="326"/>
    </location>
</feature>
<proteinExistence type="inferred from homology"/>
<accession>A0A061RVN9</accession>
<dbReference type="Gene3D" id="3.30.200.20">
    <property type="entry name" value="Phosphorylase Kinase, domain 1"/>
    <property type="match status" value="1"/>
</dbReference>
<dbReference type="PANTHER" id="PTHR44329">
    <property type="entry name" value="SERINE/THREONINE-PROTEIN KINASE TNNI3K-RELATED"/>
    <property type="match status" value="1"/>
</dbReference>
<dbReference type="InterPro" id="IPR000719">
    <property type="entry name" value="Prot_kinase_dom"/>
</dbReference>
<dbReference type="SMART" id="SM00220">
    <property type="entry name" value="S_TKc"/>
    <property type="match status" value="1"/>
</dbReference>
<feature type="binding site" evidence="6">
    <location>
        <position position="76"/>
    </location>
    <ligand>
        <name>ATP</name>
        <dbReference type="ChEBI" id="CHEBI:30616"/>
    </ligand>
</feature>
<evidence type="ECO:0000256" key="3">
    <source>
        <dbReference type="ARBA" id="ARBA00022741"/>
    </source>
</evidence>
<organism evidence="10">
    <name type="scientific">Tetraselmis sp. GSL018</name>
    <dbReference type="NCBI Taxonomy" id="582737"/>
    <lineage>
        <taxon>Eukaryota</taxon>
        <taxon>Viridiplantae</taxon>
        <taxon>Chlorophyta</taxon>
        <taxon>core chlorophytes</taxon>
        <taxon>Chlorodendrophyceae</taxon>
        <taxon>Chlorodendrales</taxon>
        <taxon>Chlorodendraceae</taxon>
        <taxon>Tetraselmis</taxon>
    </lineage>
</organism>
<keyword evidence="4 10" id="KW-0418">Kinase</keyword>
<protein>
    <submittedName>
        <fullName evidence="10">Kinase-like protein</fullName>
    </submittedName>
</protein>
<dbReference type="InterPro" id="IPR051681">
    <property type="entry name" value="Ser/Thr_Kinases-Pseudokinases"/>
</dbReference>
<evidence type="ECO:0000256" key="1">
    <source>
        <dbReference type="ARBA" id="ARBA00022527"/>
    </source>
</evidence>
<keyword evidence="5 6" id="KW-0067">ATP-binding</keyword>
<evidence type="ECO:0000256" key="5">
    <source>
        <dbReference type="ARBA" id="ARBA00022840"/>
    </source>
</evidence>
<dbReference type="InterPro" id="IPR017441">
    <property type="entry name" value="Protein_kinase_ATP_BS"/>
</dbReference>
<evidence type="ECO:0000313" key="10">
    <source>
        <dbReference type="EMBL" id="JAC74834.1"/>
    </source>
</evidence>